<evidence type="ECO:0000256" key="1">
    <source>
        <dbReference type="SAM" id="MobiDB-lite"/>
    </source>
</evidence>
<feature type="compositionally biased region" description="Low complexity" evidence="1">
    <location>
        <begin position="165"/>
        <end position="174"/>
    </location>
</feature>
<evidence type="ECO:0000313" key="2">
    <source>
        <dbReference type="EMBL" id="MEK0082870.1"/>
    </source>
</evidence>
<gene>
    <name evidence="2" type="ORF">U1T56_06890</name>
</gene>
<proteinExistence type="predicted"/>
<feature type="region of interest" description="Disordered" evidence="1">
    <location>
        <begin position="152"/>
        <end position="174"/>
    </location>
</feature>
<protein>
    <submittedName>
        <fullName evidence="2">Uncharacterized protein</fullName>
    </submittedName>
</protein>
<comment type="caution">
    <text evidence="2">The sequence shown here is derived from an EMBL/GenBank/DDBJ whole genome shotgun (WGS) entry which is preliminary data.</text>
</comment>
<keyword evidence="3" id="KW-1185">Reference proteome</keyword>
<dbReference type="EMBL" id="JBBLZC010000005">
    <property type="protein sequence ID" value="MEK0082870.1"/>
    <property type="molecule type" value="Genomic_DNA"/>
</dbReference>
<accession>A0ABU8XNT7</accession>
<dbReference type="Proteomes" id="UP001375743">
    <property type="component" value="Unassembled WGS sequence"/>
</dbReference>
<evidence type="ECO:0000313" key="3">
    <source>
        <dbReference type="Proteomes" id="UP001375743"/>
    </source>
</evidence>
<dbReference type="RefSeq" id="WP_418158720.1">
    <property type="nucleotide sequence ID" value="NZ_JBBLZC010000005.1"/>
</dbReference>
<organism evidence="2 3">
    <name type="scientific">Benzoatithermus flavus</name>
    <dbReference type="NCBI Taxonomy" id="3108223"/>
    <lineage>
        <taxon>Bacteria</taxon>
        <taxon>Pseudomonadati</taxon>
        <taxon>Pseudomonadota</taxon>
        <taxon>Alphaproteobacteria</taxon>
        <taxon>Geminicoccales</taxon>
        <taxon>Geminicoccaceae</taxon>
        <taxon>Benzoatithermus</taxon>
    </lineage>
</organism>
<name>A0ABU8XNT7_9PROT</name>
<sequence>MTEPRLLFVEQARAVVGFVESAWDRLYPRWRASDGAEAMRQADIKDTLAAVREHSLTFLVAWGAVCGVPEAGVRKLVRRLEAEAIKARLGGSVGAMTTSATTIDGVSFLAWVAVGRHGCQWCAYLASTGLLRTATEPTAGEALAAAAAFLAGAGRGSRQRRRPAPCRSPLGGAP</sequence>
<reference evidence="2 3" key="1">
    <citation type="submission" date="2024-01" db="EMBL/GenBank/DDBJ databases">
        <title>Multi-omics insights into the function and evolution of sodium benzoate biodegradation pathways in Benzoatithermus flavus gen. nov., sp. nov. from hot spring.</title>
        <authorList>
            <person name="Hu C.-J."/>
            <person name="Li W.-J."/>
        </authorList>
    </citation>
    <scope>NUCLEOTIDE SEQUENCE [LARGE SCALE GENOMIC DNA]</scope>
    <source>
        <strain evidence="2 3">SYSU G07066</strain>
    </source>
</reference>